<evidence type="ECO:0000259" key="7">
    <source>
        <dbReference type="Pfam" id="PF13515"/>
    </source>
</evidence>
<sequence length="405" mass="43004">MVRMPSARPTAQVTARVAARSRREARIRRDRLMARLVFILQCGLGAALAWWVASSLPGHDQPFFAPVTAIITLGMSYGQRVRRAVEVMVGVAVGVLVGDVFVHVFGTGVIQVLVVVLIAMGVASLVGAGILITIQAGVQAAIVTTLVAAPGQAFTRWVDAVVGGVVALTISVLAPATGLHRPRQRAAATVQEVADILRDTAAALRASDVDLGVRTLDRARRSERLLDDLRSIAAEGVAVVRLSPFRRRHLPGVQEISSLLDPLDRAIRNLRVLVRRASVSIRRGETVPPAYVALIDDLATSCDDIARQLHERREPVAARPGLEALGERSTVLDRRSSLSGEVIRAQVRSMIVDLLALTGLEIDEARALVPVSPNPTGAPSTAEGTGDPTRDGAAGDGVGTERPES</sequence>
<dbReference type="GO" id="GO:0016020">
    <property type="term" value="C:membrane"/>
    <property type="evidence" value="ECO:0007669"/>
    <property type="project" value="UniProtKB-SubCell"/>
</dbReference>
<feature type="transmembrane region" description="Helical" evidence="6">
    <location>
        <begin position="32"/>
        <end position="53"/>
    </location>
</feature>
<feature type="domain" description="Integral membrane bound transporter" evidence="7">
    <location>
        <begin position="49"/>
        <end position="169"/>
    </location>
</feature>
<evidence type="ECO:0000313" key="8">
    <source>
        <dbReference type="EMBL" id="PRY61505.1"/>
    </source>
</evidence>
<evidence type="ECO:0000256" key="2">
    <source>
        <dbReference type="ARBA" id="ARBA00022692"/>
    </source>
</evidence>
<reference evidence="8 9" key="1">
    <citation type="submission" date="2018-03" db="EMBL/GenBank/DDBJ databases">
        <title>Genomic Encyclopedia of Archaeal and Bacterial Type Strains, Phase II (KMG-II): from individual species to whole genera.</title>
        <authorList>
            <person name="Goeker M."/>
        </authorList>
    </citation>
    <scope>NUCLEOTIDE SEQUENCE [LARGE SCALE GENOMIC DNA]</scope>
    <source>
        <strain evidence="8 9">ATCC BAA-1496</strain>
    </source>
</reference>
<dbReference type="Pfam" id="PF13515">
    <property type="entry name" value="FUSC_2"/>
    <property type="match status" value="1"/>
</dbReference>
<dbReference type="EMBL" id="PVTI01000005">
    <property type="protein sequence ID" value="PRY61505.1"/>
    <property type="molecule type" value="Genomic_DNA"/>
</dbReference>
<proteinExistence type="predicted"/>
<name>A0A2T0UUA3_9MICO</name>
<feature type="compositionally biased region" description="Polar residues" evidence="5">
    <location>
        <begin position="374"/>
        <end position="383"/>
    </location>
</feature>
<evidence type="ECO:0000256" key="5">
    <source>
        <dbReference type="SAM" id="MobiDB-lite"/>
    </source>
</evidence>
<evidence type="ECO:0000256" key="4">
    <source>
        <dbReference type="ARBA" id="ARBA00023136"/>
    </source>
</evidence>
<dbReference type="InterPro" id="IPR049453">
    <property type="entry name" value="Memb_transporter_dom"/>
</dbReference>
<gene>
    <name evidence="8" type="ORF">BCF74_10562</name>
</gene>
<accession>A0A2T0UUA3</accession>
<keyword evidence="4 6" id="KW-0472">Membrane</keyword>
<feature type="region of interest" description="Disordered" evidence="5">
    <location>
        <begin position="369"/>
        <end position="405"/>
    </location>
</feature>
<evidence type="ECO:0000256" key="1">
    <source>
        <dbReference type="ARBA" id="ARBA00004141"/>
    </source>
</evidence>
<keyword evidence="9" id="KW-1185">Reference proteome</keyword>
<evidence type="ECO:0000256" key="3">
    <source>
        <dbReference type="ARBA" id="ARBA00022989"/>
    </source>
</evidence>
<keyword evidence="2 6" id="KW-0812">Transmembrane</keyword>
<comment type="subcellular location">
    <subcellularLocation>
        <location evidence="1">Membrane</location>
        <topology evidence="1">Multi-pass membrane protein</topology>
    </subcellularLocation>
</comment>
<evidence type="ECO:0000313" key="9">
    <source>
        <dbReference type="Proteomes" id="UP000237822"/>
    </source>
</evidence>
<feature type="transmembrane region" description="Helical" evidence="6">
    <location>
        <begin position="84"/>
        <end position="105"/>
    </location>
</feature>
<feature type="transmembrane region" description="Helical" evidence="6">
    <location>
        <begin position="154"/>
        <end position="176"/>
    </location>
</feature>
<keyword evidence="3 6" id="KW-1133">Transmembrane helix</keyword>
<protein>
    <submittedName>
        <fullName evidence="8">Uncharacterized membrane protein YgaE (UPF0421/DUF939 family)</fullName>
    </submittedName>
</protein>
<evidence type="ECO:0000256" key="6">
    <source>
        <dbReference type="SAM" id="Phobius"/>
    </source>
</evidence>
<dbReference type="AlphaFoldDB" id="A0A2T0UUA3"/>
<organism evidence="8 9">
    <name type="scientific">Knoellia remsis</name>
    <dbReference type="NCBI Taxonomy" id="407159"/>
    <lineage>
        <taxon>Bacteria</taxon>
        <taxon>Bacillati</taxon>
        <taxon>Actinomycetota</taxon>
        <taxon>Actinomycetes</taxon>
        <taxon>Micrococcales</taxon>
        <taxon>Intrasporangiaceae</taxon>
        <taxon>Knoellia</taxon>
    </lineage>
</organism>
<feature type="transmembrane region" description="Helical" evidence="6">
    <location>
        <begin position="112"/>
        <end position="134"/>
    </location>
</feature>
<dbReference type="Proteomes" id="UP000237822">
    <property type="component" value="Unassembled WGS sequence"/>
</dbReference>
<comment type="caution">
    <text evidence="8">The sequence shown here is derived from an EMBL/GenBank/DDBJ whole genome shotgun (WGS) entry which is preliminary data.</text>
</comment>